<dbReference type="PIRSF" id="PIRSF035652">
    <property type="entry name" value="CHP02436"/>
    <property type="match status" value="1"/>
</dbReference>
<comment type="caution">
    <text evidence="1">The sequence shown here is derived from an EMBL/GenBank/DDBJ whole genome shotgun (WGS) entry which is preliminary data.</text>
</comment>
<evidence type="ECO:0000313" key="1">
    <source>
        <dbReference type="EMBL" id="KIC63024.1"/>
    </source>
</evidence>
<evidence type="ECO:0008006" key="3">
    <source>
        <dbReference type="Google" id="ProtNLM"/>
    </source>
</evidence>
<name>A0A0B4CP22_9FLAO</name>
<dbReference type="EMBL" id="JWTA01000007">
    <property type="protein sequence ID" value="KIC63024.1"/>
    <property type="molecule type" value="Genomic_DNA"/>
</dbReference>
<gene>
    <name evidence="1" type="ORF">RM51_10270</name>
</gene>
<dbReference type="InterPro" id="IPR036583">
    <property type="entry name" value="23S_rRNA_IVS_sf"/>
</dbReference>
<dbReference type="InterPro" id="IPR012657">
    <property type="entry name" value="23S_rRNA-intervening_sequence"/>
</dbReference>
<protein>
    <recommendedName>
        <fullName evidence="3">Four helix bundle protein</fullName>
    </recommendedName>
</protein>
<sequence>MNNFKEDNLIQIKTFEFALRIIKLYTQCKTQNEFILSKQILRCGTSIGANVEEAIAAQSKKDFISKLSIANKEARETRYWLRLYQSSNLVQIEINSYLKEIESIINILTKIIKTSSENL</sequence>
<dbReference type="PANTHER" id="PTHR38471:SF2">
    <property type="entry name" value="FOUR HELIX BUNDLE PROTEIN"/>
    <property type="match status" value="1"/>
</dbReference>
<dbReference type="AlphaFoldDB" id="A0A0B4CP22"/>
<dbReference type="PANTHER" id="PTHR38471">
    <property type="entry name" value="FOUR HELIX BUNDLE PROTEIN"/>
    <property type="match status" value="1"/>
</dbReference>
<dbReference type="Gene3D" id="1.20.1440.60">
    <property type="entry name" value="23S rRNA-intervening sequence"/>
    <property type="match status" value="1"/>
</dbReference>
<dbReference type="SUPFAM" id="SSF158446">
    <property type="entry name" value="IVS-encoded protein-like"/>
    <property type="match status" value="1"/>
</dbReference>
<evidence type="ECO:0000313" key="2">
    <source>
        <dbReference type="Proteomes" id="UP000031167"/>
    </source>
</evidence>
<reference evidence="1 2" key="1">
    <citation type="submission" date="2014-12" db="EMBL/GenBank/DDBJ databases">
        <title>Genome sequencing of Chryseobacterium taiwanense TPW19.</title>
        <authorList>
            <person name="Tan P.W."/>
            <person name="Chan K.-G."/>
        </authorList>
    </citation>
    <scope>NUCLEOTIDE SEQUENCE [LARGE SCALE GENOMIC DNA]</scope>
    <source>
        <strain evidence="1 2">TPW19</strain>
    </source>
</reference>
<dbReference type="STRING" id="363331.RM51_10270"/>
<dbReference type="RefSeq" id="WP_039368608.1">
    <property type="nucleotide sequence ID" value="NZ_JWTA01000007.1"/>
</dbReference>
<organism evidence="1 2">
    <name type="scientific">Chryseobacterium taiwanense</name>
    <dbReference type="NCBI Taxonomy" id="363331"/>
    <lineage>
        <taxon>Bacteria</taxon>
        <taxon>Pseudomonadati</taxon>
        <taxon>Bacteroidota</taxon>
        <taxon>Flavobacteriia</taxon>
        <taxon>Flavobacteriales</taxon>
        <taxon>Weeksellaceae</taxon>
        <taxon>Chryseobacterium group</taxon>
        <taxon>Chryseobacterium</taxon>
    </lineage>
</organism>
<dbReference type="OrthoDB" id="285993at2"/>
<accession>A0A0B4CP22</accession>
<keyword evidence="2" id="KW-1185">Reference proteome</keyword>
<dbReference type="Pfam" id="PF05635">
    <property type="entry name" value="23S_rRNA_IVP"/>
    <property type="match status" value="1"/>
</dbReference>
<proteinExistence type="predicted"/>
<dbReference type="NCBIfam" id="TIGR02436">
    <property type="entry name" value="four helix bundle protein"/>
    <property type="match status" value="1"/>
</dbReference>
<dbReference type="Proteomes" id="UP000031167">
    <property type="component" value="Unassembled WGS sequence"/>
</dbReference>